<sequence length="722" mass="80889">MAIWDKWLHWLKSLKEDEKKVEEVSIKRTQRVELEEARMTYHYARSDVKRTSATVRSEVGNDEMPKRSAVSLEKNKDWFQGHFVPSDSPSPIHGLQKKIKTTTHETTSLLKEREKHVDKRQHESVHTANLEQQVKDTFYERNAVDVTLSESATSVEAPSPVHPPHQTLSSPNEHELRGQKRNQEKEVCTEKNVSNKTERKRDTERHDRQKMIHASERVKKESSKEKSLKIPYNVLMLPEDRRQQADTYDAPPMHLLHVPSQRVEENPDEINEQAVLLEETLTSFHVDAKVVASTKGPAVTRFDVQPAKGVKVNKVTNLIDDMKLALAAQDIRIEAPIPGKNAIGIEVPNRVSAPVMLREILRQGVFRQATSPLSVALGLDIAGQPVVTDLCNMPHGLVAGATGSGKSVCINSVLISLLYKASPKDVKLLLIDPKMVELSPYQDIPHLLAPVLTDPKHATTALKWVVQEMERRYEQFRAEGVRHIAGYNQKHPSAVLPYILVVIDELADLMMVAPQEVEEAICRIAQKARACGIHLLLATQRPSVDVITGLIKANIPTRIAFAVASQTDSRTILDMGGAERLLGKGDMLFHENGQAKPVRVQGTFVSDEEIAAVVSHVKRHGKPQYMLDTSSIAKAQASSEEEQTDPLFSEVAHFVVSHGNTSASSIQRRFRVGYNRAARLVEMLEMRGIVSEAMGSKPRTVLITEEQLHEELGEDFHKNNKV</sequence>
<feature type="compositionally biased region" description="Basic and acidic residues" evidence="6">
    <location>
        <begin position="196"/>
        <end position="225"/>
    </location>
</feature>
<dbReference type="InterPro" id="IPR036388">
    <property type="entry name" value="WH-like_DNA-bd_sf"/>
</dbReference>
<dbReference type="InterPro" id="IPR036390">
    <property type="entry name" value="WH_DNA-bd_sf"/>
</dbReference>
<evidence type="ECO:0000256" key="5">
    <source>
        <dbReference type="PROSITE-ProRule" id="PRU00289"/>
    </source>
</evidence>
<keyword evidence="9" id="KW-1185">Reference proteome</keyword>
<dbReference type="OrthoDB" id="9807790at2"/>
<dbReference type="STRING" id="1464122.SAMN05421737_10135"/>
<dbReference type="Pfam" id="PF17854">
    <property type="entry name" value="FtsK_alpha"/>
    <property type="match status" value="1"/>
</dbReference>
<feature type="compositionally biased region" description="Basic and acidic residues" evidence="6">
    <location>
        <begin position="172"/>
        <end position="189"/>
    </location>
</feature>
<protein>
    <submittedName>
        <fullName evidence="8">DNA segregation ATPase FtsK/SpoIIIE, S-DNA-T family</fullName>
    </submittedName>
</protein>
<evidence type="ECO:0000256" key="6">
    <source>
        <dbReference type="SAM" id="MobiDB-lite"/>
    </source>
</evidence>
<dbReference type="CDD" id="cd01127">
    <property type="entry name" value="TrwB_TraG_TraD_VirD4"/>
    <property type="match status" value="1"/>
</dbReference>
<organism evidence="8 9">
    <name type="scientific">Shouchella lonarensis</name>
    <dbReference type="NCBI Taxonomy" id="1464122"/>
    <lineage>
        <taxon>Bacteria</taxon>
        <taxon>Bacillati</taxon>
        <taxon>Bacillota</taxon>
        <taxon>Bacilli</taxon>
        <taxon>Bacillales</taxon>
        <taxon>Bacillaceae</taxon>
        <taxon>Shouchella</taxon>
    </lineage>
</organism>
<gene>
    <name evidence="8" type="ORF">SAMN05421737_10135</name>
</gene>
<dbReference type="GO" id="GO:0005524">
    <property type="term" value="F:ATP binding"/>
    <property type="evidence" value="ECO:0007669"/>
    <property type="project" value="UniProtKB-UniRule"/>
</dbReference>
<keyword evidence="4" id="KW-0238">DNA-binding</keyword>
<dbReference type="InterPro" id="IPR050206">
    <property type="entry name" value="FtsK/SpoIIIE/SftA"/>
</dbReference>
<dbReference type="Gene3D" id="1.10.10.10">
    <property type="entry name" value="Winged helix-like DNA-binding domain superfamily/Winged helix DNA-binding domain"/>
    <property type="match status" value="1"/>
</dbReference>
<keyword evidence="3 5" id="KW-0067">ATP-binding</keyword>
<dbReference type="SUPFAM" id="SSF52540">
    <property type="entry name" value="P-loop containing nucleoside triphosphate hydrolases"/>
    <property type="match status" value="1"/>
</dbReference>
<comment type="similarity">
    <text evidence="1">Belongs to the FtsK/SpoIIIE/SftA family.</text>
</comment>
<dbReference type="PANTHER" id="PTHR22683:SF42">
    <property type="entry name" value="DNA TRANSLOCASE SFTA"/>
    <property type="match status" value="1"/>
</dbReference>
<evidence type="ECO:0000313" key="8">
    <source>
        <dbReference type="EMBL" id="SDB81196.1"/>
    </source>
</evidence>
<evidence type="ECO:0000256" key="3">
    <source>
        <dbReference type="ARBA" id="ARBA00022840"/>
    </source>
</evidence>
<dbReference type="Gene3D" id="3.40.50.300">
    <property type="entry name" value="P-loop containing nucleotide triphosphate hydrolases"/>
    <property type="match status" value="1"/>
</dbReference>
<evidence type="ECO:0000256" key="2">
    <source>
        <dbReference type="ARBA" id="ARBA00022741"/>
    </source>
</evidence>
<dbReference type="GO" id="GO:0003677">
    <property type="term" value="F:DNA binding"/>
    <property type="evidence" value="ECO:0007669"/>
    <property type="project" value="UniProtKB-KW"/>
</dbReference>
<dbReference type="Pfam" id="PF09397">
    <property type="entry name" value="FtsK_gamma"/>
    <property type="match status" value="1"/>
</dbReference>
<dbReference type="PROSITE" id="PS50901">
    <property type="entry name" value="FTSK"/>
    <property type="match status" value="1"/>
</dbReference>
<feature type="domain" description="FtsK" evidence="7">
    <location>
        <begin position="383"/>
        <end position="570"/>
    </location>
</feature>
<evidence type="ECO:0000256" key="1">
    <source>
        <dbReference type="ARBA" id="ARBA00006474"/>
    </source>
</evidence>
<proteinExistence type="inferred from homology"/>
<dbReference type="InterPro" id="IPR041027">
    <property type="entry name" value="FtsK_alpha"/>
</dbReference>
<name>A0A1G6GJ37_9BACI</name>
<dbReference type="RefSeq" id="WP_090774279.1">
    <property type="nucleotide sequence ID" value="NZ_FMYM01000001.1"/>
</dbReference>
<keyword evidence="2 5" id="KW-0547">Nucleotide-binding</keyword>
<evidence type="ECO:0000259" key="7">
    <source>
        <dbReference type="PROSITE" id="PS50901"/>
    </source>
</evidence>
<dbReference type="Proteomes" id="UP000242662">
    <property type="component" value="Unassembled WGS sequence"/>
</dbReference>
<accession>A0A1G6GJ37</accession>
<dbReference type="InterPro" id="IPR018541">
    <property type="entry name" value="Ftsk_gamma"/>
</dbReference>
<dbReference type="InterPro" id="IPR027417">
    <property type="entry name" value="P-loop_NTPase"/>
</dbReference>
<feature type="binding site" evidence="5">
    <location>
        <begin position="400"/>
        <end position="407"/>
    </location>
    <ligand>
        <name>ATP</name>
        <dbReference type="ChEBI" id="CHEBI:30616"/>
    </ligand>
</feature>
<evidence type="ECO:0000313" key="9">
    <source>
        <dbReference type="Proteomes" id="UP000242662"/>
    </source>
</evidence>
<dbReference type="AlphaFoldDB" id="A0A1G6GJ37"/>
<evidence type="ECO:0000256" key="4">
    <source>
        <dbReference type="ARBA" id="ARBA00023125"/>
    </source>
</evidence>
<reference evidence="9" key="1">
    <citation type="submission" date="2016-09" db="EMBL/GenBank/DDBJ databases">
        <authorList>
            <person name="Varghese N."/>
            <person name="Submissions S."/>
        </authorList>
    </citation>
    <scope>NUCLEOTIDE SEQUENCE [LARGE SCALE GENOMIC DNA]</scope>
    <source>
        <strain evidence="9">25nlg</strain>
    </source>
</reference>
<feature type="region of interest" description="Disordered" evidence="6">
    <location>
        <begin position="151"/>
        <end position="225"/>
    </location>
</feature>
<dbReference type="SMART" id="SM00843">
    <property type="entry name" value="Ftsk_gamma"/>
    <property type="match status" value="1"/>
</dbReference>
<dbReference type="Gene3D" id="3.30.980.40">
    <property type="match status" value="1"/>
</dbReference>
<dbReference type="EMBL" id="FMYM01000001">
    <property type="protein sequence ID" value="SDB81196.1"/>
    <property type="molecule type" value="Genomic_DNA"/>
</dbReference>
<dbReference type="SUPFAM" id="SSF46785">
    <property type="entry name" value="Winged helix' DNA-binding domain"/>
    <property type="match status" value="1"/>
</dbReference>
<dbReference type="PANTHER" id="PTHR22683">
    <property type="entry name" value="SPORULATION PROTEIN RELATED"/>
    <property type="match status" value="1"/>
</dbReference>
<dbReference type="Pfam" id="PF01580">
    <property type="entry name" value="FtsK_SpoIIIE"/>
    <property type="match status" value="1"/>
</dbReference>
<dbReference type="InterPro" id="IPR002543">
    <property type="entry name" value="FtsK_dom"/>
</dbReference>